<comment type="subcellular location">
    <subcellularLocation>
        <location evidence="2 17">Cell inner membrane</location>
        <topology evidence="2 17">Multi-pass membrane protein</topology>
    </subcellularLocation>
</comment>
<comment type="subunit">
    <text evidence="16">Part of an enzyme complex containing four subunits: a flavoprotein, an iron-sulfur protein, plus two membrane-anchoring proteins, SdhC and SdhD. The complex can form homotrimers.</text>
</comment>
<dbReference type="SUPFAM" id="SSF81343">
    <property type="entry name" value="Fumarate reductase respiratory complex transmembrane subunits"/>
    <property type="match status" value="1"/>
</dbReference>
<evidence type="ECO:0000256" key="3">
    <source>
        <dbReference type="ARBA" id="ARBA00005163"/>
    </source>
</evidence>
<dbReference type="NCBIfam" id="TIGR02968">
    <property type="entry name" value="succ_dehyd_anc"/>
    <property type="match status" value="1"/>
</dbReference>
<keyword evidence="13 20" id="KW-1133">Transmembrane helix</keyword>
<dbReference type="EMBL" id="JAJHVV010000001">
    <property type="protein sequence ID" value="MCK6262176.1"/>
    <property type="molecule type" value="Genomic_DNA"/>
</dbReference>
<accession>A0A9X2BFU3</accession>
<dbReference type="GO" id="GO:0046872">
    <property type="term" value="F:metal ion binding"/>
    <property type="evidence" value="ECO:0007669"/>
    <property type="project" value="UniProtKB-KW"/>
</dbReference>
<name>A0A9X2BFU3_9VIBR</name>
<dbReference type="PANTHER" id="PTHR38689:SF1">
    <property type="entry name" value="SUCCINATE DEHYDROGENASE HYDROPHOBIC MEMBRANE ANCHOR SUBUNIT"/>
    <property type="match status" value="1"/>
</dbReference>
<feature type="transmembrane region" description="Helical" evidence="20">
    <location>
        <begin position="59"/>
        <end position="80"/>
    </location>
</feature>
<dbReference type="GO" id="GO:0005886">
    <property type="term" value="C:plasma membrane"/>
    <property type="evidence" value="ECO:0007669"/>
    <property type="project" value="UniProtKB-SubCell"/>
</dbReference>
<feature type="transmembrane region" description="Helical" evidence="20">
    <location>
        <begin position="92"/>
        <end position="113"/>
    </location>
</feature>
<sequence>MVKHVSSFGRNGVHDFLLIRATAIIMTLYTIYLVSFFAFSGDISYISWTQFFGSAFTKVFTMLALTSVLIHAWIGLWQVLTDYIKCSKLRGGLQLVIVIALLSYFFSGFFILWGA</sequence>
<keyword evidence="12 17" id="KW-0249">Electron transport</keyword>
<keyword evidence="7 17" id="KW-0997">Cell inner membrane</keyword>
<comment type="caution">
    <text evidence="21">The sequence shown here is derived from an EMBL/GenBank/DDBJ whole genome shotgun (WGS) entry which is preliminary data.</text>
</comment>
<keyword evidence="5 17" id="KW-0813">Transport</keyword>
<evidence type="ECO:0000256" key="19">
    <source>
        <dbReference type="PIRSR" id="PIRSR000169-2"/>
    </source>
</evidence>
<proteinExistence type="predicted"/>
<evidence type="ECO:0000256" key="12">
    <source>
        <dbReference type="ARBA" id="ARBA00022982"/>
    </source>
</evidence>
<dbReference type="Proteomes" id="UP001139559">
    <property type="component" value="Unassembled WGS sequence"/>
</dbReference>
<evidence type="ECO:0000256" key="4">
    <source>
        <dbReference type="ARBA" id="ARBA00019425"/>
    </source>
</evidence>
<dbReference type="AlphaFoldDB" id="A0A9X2BFU3"/>
<keyword evidence="14 19" id="KW-0408">Iron</keyword>
<evidence type="ECO:0000256" key="13">
    <source>
        <dbReference type="ARBA" id="ARBA00022989"/>
    </source>
</evidence>
<evidence type="ECO:0000256" key="5">
    <source>
        <dbReference type="ARBA" id="ARBA00022448"/>
    </source>
</evidence>
<evidence type="ECO:0000256" key="16">
    <source>
        <dbReference type="ARBA" id="ARBA00025912"/>
    </source>
</evidence>
<dbReference type="GO" id="GO:0020037">
    <property type="term" value="F:heme binding"/>
    <property type="evidence" value="ECO:0007669"/>
    <property type="project" value="InterPro"/>
</dbReference>
<comment type="function">
    <text evidence="1 17">Membrane-anchoring subunit of succinate dehydrogenase (SDH).</text>
</comment>
<dbReference type="Pfam" id="PF01127">
    <property type="entry name" value="Sdh_cyt"/>
    <property type="match status" value="1"/>
</dbReference>
<organism evidence="21 22">
    <name type="scientific">Vibrio amylolyticus</name>
    <dbReference type="NCBI Taxonomy" id="2847292"/>
    <lineage>
        <taxon>Bacteria</taxon>
        <taxon>Pseudomonadati</taxon>
        <taxon>Pseudomonadota</taxon>
        <taxon>Gammaproteobacteria</taxon>
        <taxon>Vibrionales</taxon>
        <taxon>Vibrionaceae</taxon>
        <taxon>Vibrio</taxon>
    </lineage>
</organism>
<dbReference type="PANTHER" id="PTHR38689">
    <property type="entry name" value="SUCCINATE DEHYDROGENASE HYDROPHOBIC MEMBRANE ANCHOR SUBUNIT"/>
    <property type="match status" value="1"/>
</dbReference>
<keyword evidence="15 17" id="KW-0472">Membrane</keyword>
<comment type="cofactor">
    <cofactor evidence="19">
        <name>heme</name>
        <dbReference type="ChEBI" id="CHEBI:30413"/>
    </cofactor>
    <text evidence="19">The heme is bound between the two transmembrane subunits.</text>
</comment>
<evidence type="ECO:0000256" key="15">
    <source>
        <dbReference type="ARBA" id="ARBA00023136"/>
    </source>
</evidence>
<evidence type="ECO:0000256" key="18">
    <source>
        <dbReference type="PIRSR" id="PIRSR000169-1"/>
    </source>
</evidence>
<evidence type="ECO:0000256" key="2">
    <source>
        <dbReference type="ARBA" id="ARBA00004429"/>
    </source>
</evidence>
<keyword evidence="8 17" id="KW-0816">Tricarboxylic acid cycle</keyword>
<feature type="binding site" evidence="18">
    <location>
        <position position="83"/>
    </location>
    <ligand>
        <name>a ubiquinone</name>
        <dbReference type="ChEBI" id="CHEBI:16389"/>
    </ligand>
</feature>
<comment type="pathway">
    <text evidence="3 17">Carbohydrate metabolism; tricarboxylic acid cycle.</text>
</comment>
<dbReference type="GO" id="GO:0017004">
    <property type="term" value="P:cytochrome complex assembly"/>
    <property type="evidence" value="ECO:0007669"/>
    <property type="project" value="TreeGrafter"/>
</dbReference>
<evidence type="ECO:0000256" key="14">
    <source>
        <dbReference type="ARBA" id="ARBA00023004"/>
    </source>
</evidence>
<dbReference type="PIRSF" id="PIRSF000169">
    <property type="entry name" value="SDH_D"/>
    <property type="match status" value="1"/>
</dbReference>
<dbReference type="Gene3D" id="1.20.1300.10">
    <property type="entry name" value="Fumarate reductase/succinate dehydrogenase, transmembrane subunit"/>
    <property type="match status" value="1"/>
</dbReference>
<keyword evidence="22" id="KW-1185">Reference proteome</keyword>
<keyword evidence="10 20" id="KW-0812">Transmembrane</keyword>
<evidence type="ECO:0000256" key="17">
    <source>
        <dbReference type="PIRNR" id="PIRNR000169"/>
    </source>
</evidence>
<dbReference type="GO" id="GO:0009055">
    <property type="term" value="F:electron transfer activity"/>
    <property type="evidence" value="ECO:0007669"/>
    <property type="project" value="TreeGrafter"/>
</dbReference>
<gene>
    <name evidence="21" type="primary">sdhD</name>
    <name evidence="21" type="ORF">KP803_02675</name>
</gene>
<dbReference type="GO" id="GO:0006099">
    <property type="term" value="P:tricarboxylic acid cycle"/>
    <property type="evidence" value="ECO:0007669"/>
    <property type="project" value="UniProtKB-UniRule"/>
</dbReference>
<evidence type="ECO:0000256" key="7">
    <source>
        <dbReference type="ARBA" id="ARBA00022519"/>
    </source>
</evidence>
<dbReference type="RefSeq" id="WP_248007279.1">
    <property type="nucleotide sequence ID" value="NZ_JAJHVV010000001.1"/>
</dbReference>
<evidence type="ECO:0000256" key="6">
    <source>
        <dbReference type="ARBA" id="ARBA00022475"/>
    </source>
</evidence>
<evidence type="ECO:0000313" key="21">
    <source>
        <dbReference type="EMBL" id="MCK6262176.1"/>
    </source>
</evidence>
<evidence type="ECO:0000313" key="22">
    <source>
        <dbReference type="Proteomes" id="UP001139559"/>
    </source>
</evidence>
<keyword evidence="11 19" id="KW-0479">Metal-binding</keyword>
<dbReference type="InterPro" id="IPR034804">
    <property type="entry name" value="SQR/QFR_C/D"/>
</dbReference>
<feature type="binding site" description="axial binding residue" evidence="19">
    <location>
        <position position="71"/>
    </location>
    <ligand>
        <name>heme</name>
        <dbReference type="ChEBI" id="CHEBI:30413"/>
        <note>ligand shared with second transmembrane subunit</note>
    </ligand>
    <ligandPart>
        <name>Fe</name>
        <dbReference type="ChEBI" id="CHEBI:18248"/>
    </ligandPart>
</feature>
<evidence type="ECO:0000256" key="8">
    <source>
        <dbReference type="ARBA" id="ARBA00022532"/>
    </source>
</evidence>
<evidence type="ECO:0000256" key="1">
    <source>
        <dbReference type="ARBA" id="ARBA00004050"/>
    </source>
</evidence>
<reference evidence="21" key="1">
    <citation type="submission" date="2021-11" db="EMBL/GenBank/DDBJ databases">
        <title>Vibrio ZSDE26 sp. nov. and Vibrio ZSDZ34 sp. nov., isolated from coastal seawater in Qingdao.</title>
        <authorList>
            <person name="Zhang P."/>
        </authorList>
    </citation>
    <scope>NUCLEOTIDE SEQUENCE</scope>
    <source>
        <strain evidence="21">ZSDE26</strain>
    </source>
</reference>
<dbReference type="CDD" id="cd03494">
    <property type="entry name" value="SQR_TypeC_SdhD"/>
    <property type="match status" value="1"/>
</dbReference>
<evidence type="ECO:0000256" key="20">
    <source>
        <dbReference type="SAM" id="Phobius"/>
    </source>
</evidence>
<keyword evidence="6 17" id="KW-1003">Cell membrane</keyword>
<evidence type="ECO:0000256" key="9">
    <source>
        <dbReference type="ARBA" id="ARBA00022617"/>
    </source>
</evidence>
<dbReference type="InterPro" id="IPR014312">
    <property type="entry name" value="Succ_DH_anchor"/>
</dbReference>
<keyword evidence="9 19" id="KW-0349">Heme</keyword>
<dbReference type="FunFam" id="1.20.1300.10:FF:000001">
    <property type="entry name" value="Succinate dehydrogenase hydrophobic membrane anchor subunit"/>
    <property type="match status" value="1"/>
</dbReference>
<dbReference type="InterPro" id="IPR000701">
    <property type="entry name" value="SuccDH_FuR_B_TM-su"/>
</dbReference>
<evidence type="ECO:0000256" key="11">
    <source>
        <dbReference type="ARBA" id="ARBA00022723"/>
    </source>
</evidence>
<protein>
    <recommendedName>
        <fullName evidence="4 17">Succinate dehydrogenase hydrophobic membrane anchor subunit</fullName>
    </recommendedName>
</protein>
<feature type="transmembrane region" description="Helical" evidence="20">
    <location>
        <begin position="17"/>
        <end position="39"/>
    </location>
</feature>
<evidence type="ECO:0000256" key="10">
    <source>
        <dbReference type="ARBA" id="ARBA00022692"/>
    </source>
</evidence>